<sequence>MVRYAIANAPYNLRCNCRIGIRAKKLDICKNENFGMENLIFNLRDNLRKLNISFLHFSKYAYQVLANI</sequence>
<dbReference type="Proteomes" id="UP000218785">
    <property type="component" value="Chromosome"/>
</dbReference>
<dbReference type="EMBL" id="AP018248">
    <property type="protein sequence ID" value="BAY99953.1"/>
    <property type="molecule type" value="Genomic_DNA"/>
</dbReference>
<accession>A0A1Z4N2L5</accession>
<gene>
    <name evidence="1" type="ORF">NIES37_39360</name>
</gene>
<dbReference type="AlphaFoldDB" id="A0A1Z4N2L5"/>
<evidence type="ECO:0000313" key="2">
    <source>
        <dbReference type="Proteomes" id="UP000218785"/>
    </source>
</evidence>
<reference evidence="1 2" key="1">
    <citation type="submission" date="2017-06" db="EMBL/GenBank/DDBJ databases">
        <title>Genome sequencing of cyanobaciteial culture collection at National Institute for Environmental Studies (NIES).</title>
        <authorList>
            <person name="Hirose Y."/>
            <person name="Shimura Y."/>
            <person name="Fujisawa T."/>
            <person name="Nakamura Y."/>
            <person name="Kawachi M."/>
        </authorList>
    </citation>
    <scope>NUCLEOTIDE SEQUENCE [LARGE SCALE GENOMIC DNA]</scope>
    <source>
        <strain evidence="1 2">NIES-37</strain>
    </source>
</reference>
<protein>
    <submittedName>
        <fullName evidence="1">Uncharacterized protein</fullName>
    </submittedName>
</protein>
<proteinExistence type="predicted"/>
<keyword evidence="2" id="KW-1185">Reference proteome</keyword>
<name>A0A1Z4N2L5_9CYAN</name>
<dbReference type="KEGG" id="ttq:NIES37_39360"/>
<organism evidence="1 2">
    <name type="scientific">Tolypothrix tenuis PCC 7101</name>
    <dbReference type="NCBI Taxonomy" id="231146"/>
    <lineage>
        <taxon>Bacteria</taxon>
        <taxon>Bacillati</taxon>
        <taxon>Cyanobacteriota</taxon>
        <taxon>Cyanophyceae</taxon>
        <taxon>Nostocales</taxon>
        <taxon>Tolypothrichaceae</taxon>
        <taxon>Tolypothrix</taxon>
    </lineage>
</organism>
<evidence type="ECO:0000313" key="1">
    <source>
        <dbReference type="EMBL" id="BAY99953.1"/>
    </source>
</evidence>